<reference evidence="10 11" key="1">
    <citation type="journal article" date="2010" name="Science">
        <title>Genomic comparison of the ants Camponotus floridanus and Harpegnathos saltator.</title>
        <authorList>
            <person name="Bonasio R."/>
            <person name="Zhang G."/>
            <person name="Ye C."/>
            <person name="Mutti N.S."/>
            <person name="Fang X."/>
            <person name="Qin N."/>
            <person name="Donahue G."/>
            <person name="Yang P."/>
            <person name="Li Q."/>
            <person name="Li C."/>
            <person name="Zhang P."/>
            <person name="Huang Z."/>
            <person name="Berger S.L."/>
            <person name="Reinberg D."/>
            <person name="Wang J."/>
            <person name="Liebig J."/>
        </authorList>
    </citation>
    <scope>NUCLEOTIDE SEQUENCE [LARGE SCALE GENOMIC DNA]</scope>
    <source>
        <strain evidence="11">C129</strain>
    </source>
</reference>
<dbReference type="Proteomes" id="UP000000311">
    <property type="component" value="Unassembled WGS sequence"/>
</dbReference>
<dbReference type="InterPro" id="IPR018114">
    <property type="entry name" value="TRYPSIN_HIS"/>
</dbReference>
<comment type="subcellular location">
    <subcellularLocation>
        <location evidence="1">Secreted</location>
        <location evidence="1">Extracellular space</location>
    </subcellularLocation>
</comment>
<dbReference type="InterPro" id="IPR043504">
    <property type="entry name" value="Peptidase_S1_PA_chymotrypsin"/>
</dbReference>
<dbReference type="EMBL" id="GL437072">
    <property type="protein sequence ID" value="EFN71151.1"/>
    <property type="molecule type" value="Genomic_DNA"/>
</dbReference>
<dbReference type="SUPFAM" id="SSF50494">
    <property type="entry name" value="Trypsin-like serine proteases"/>
    <property type="match status" value="1"/>
</dbReference>
<dbReference type="EC" id="3.4.21.1" evidence="8"/>
<dbReference type="Pfam" id="PF00089">
    <property type="entry name" value="Trypsin"/>
    <property type="match status" value="1"/>
</dbReference>
<dbReference type="GO" id="GO:0005576">
    <property type="term" value="C:extracellular region"/>
    <property type="evidence" value="ECO:0007669"/>
    <property type="project" value="UniProtKB-SubCell"/>
</dbReference>
<comment type="similarity">
    <text evidence="2">Belongs to the peptidase S1 family.</text>
</comment>
<dbReference type="OrthoDB" id="8440449at2759"/>
<proteinExistence type="inferred from homology"/>
<keyword evidence="7" id="KW-1015">Disulfide bond</keyword>
<evidence type="ECO:0000256" key="8">
    <source>
        <dbReference type="ARBA" id="ARBA00044036"/>
    </source>
</evidence>
<dbReference type="InterPro" id="IPR009003">
    <property type="entry name" value="Peptidase_S1_PA"/>
</dbReference>
<keyword evidence="11" id="KW-1185">Reference proteome</keyword>
<feature type="domain" description="Peptidase S1" evidence="9">
    <location>
        <begin position="18"/>
        <end position="245"/>
    </location>
</feature>
<dbReference type="FunCoup" id="E2A5X0">
    <property type="interactions" value="1"/>
</dbReference>
<evidence type="ECO:0000256" key="7">
    <source>
        <dbReference type="ARBA" id="ARBA00023157"/>
    </source>
</evidence>
<dbReference type="InterPro" id="IPR001254">
    <property type="entry name" value="Trypsin_dom"/>
</dbReference>
<dbReference type="STRING" id="104421.E2A5X0"/>
<dbReference type="FunFam" id="2.40.10.10:FF:000047">
    <property type="entry name" value="Trypsin eta"/>
    <property type="match status" value="1"/>
</dbReference>
<dbReference type="InParanoid" id="E2A5X0"/>
<gene>
    <name evidence="10" type="ORF">EAG_05388</name>
</gene>
<dbReference type="AlphaFoldDB" id="E2A5X0"/>
<dbReference type="OMA" id="WIKENTV"/>
<evidence type="ECO:0000256" key="1">
    <source>
        <dbReference type="ARBA" id="ARBA00004239"/>
    </source>
</evidence>
<evidence type="ECO:0000256" key="5">
    <source>
        <dbReference type="ARBA" id="ARBA00022801"/>
    </source>
</evidence>
<organism evidence="11">
    <name type="scientific">Camponotus floridanus</name>
    <name type="common">Florida carpenter ant</name>
    <dbReference type="NCBI Taxonomy" id="104421"/>
    <lineage>
        <taxon>Eukaryota</taxon>
        <taxon>Metazoa</taxon>
        <taxon>Ecdysozoa</taxon>
        <taxon>Arthropoda</taxon>
        <taxon>Hexapoda</taxon>
        <taxon>Insecta</taxon>
        <taxon>Pterygota</taxon>
        <taxon>Neoptera</taxon>
        <taxon>Endopterygota</taxon>
        <taxon>Hymenoptera</taxon>
        <taxon>Apocrita</taxon>
        <taxon>Aculeata</taxon>
        <taxon>Formicoidea</taxon>
        <taxon>Formicidae</taxon>
        <taxon>Formicinae</taxon>
        <taxon>Camponotus</taxon>
    </lineage>
</organism>
<evidence type="ECO:0000256" key="2">
    <source>
        <dbReference type="ARBA" id="ARBA00007664"/>
    </source>
</evidence>
<dbReference type="GO" id="GO:0016485">
    <property type="term" value="P:protein processing"/>
    <property type="evidence" value="ECO:0007669"/>
    <property type="project" value="UniProtKB-ARBA"/>
</dbReference>
<keyword evidence="5" id="KW-0378">Hydrolase</keyword>
<dbReference type="MEROPS" id="S01.234"/>
<evidence type="ECO:0000256" key="4">
    <source>
        <dbReference type="ARBA" id="ARBA00022670"/>
    </source>
</evidence>
<accession>E2A5X0</accession>
<protein>
    <recommendedName>
        <fullName evidence="8">chymotrypsin</fullName>
        <ecNumber evidence="8">3.4.21.1</ecNumber>
    </recommendedName>
</protein>
<evidence type="ECO:0000256" key="6">
    <source>
        <dbReference type="ARBA" id="ARBA00022825"/>
    </source>
</evidence>
<name>E2A5X0_CAMFO</name>
<dbReference type="InterPro" id="IPR050430">
    <property type="entry name" value="Peptidase_S1"/>
</dbReference>
<dbReference type="SMART" id="SM00020">
    <property type="entry name" value="Tryp_SPc"/>
    <property type="match status" value="1"/>
</dbReference>
<evidence type="ECO:0000259" key="9">
    <source>
        <dbReference type="PROSITE" id="PS50240"/>
    </source>
</evidence>
<dbReference type="PANTHER" id="PTHR24276">
    <property type="entry name" value="POLYSERASE-RELATED"/>
    <property type="match status" value="1"/>
</dbReference>
<dbReference type="PROSITE" id="PS50240">
    <property type="entry name" value="TRYPSIN_DOM"/>
    <property type="match status" value="1"/>
</dbReference>
<keyword evidence="4" id="KW-0645">Protease</keyword>
<dbReference type="Gene3D" id="2.40.10.10">
    <property type="entry name" value="Trypsin-like serine proteases"/>
    <property type="match status" value="1"/>
</dbReference>
<evidence type="ECO:0000256" key="3">
    <source>
        <dbReference type="ARBA" id="ARBA00022525"/>
    </source>
</evidence>
<dbReference type="CDD" id="cd00190">
    <property type="entry name" value="Tryp_SPc"/>
    <property type="match status" value="1"/>
</dbReference>
<keyword evidence="6" id="KW-0720">Serine protease</keyword>
<evidence type="ECO:0000313" key="10">
    <source>
        <dbReference type="EMBL" id="EFN71151.1"/>
    </source>
</evidence>
<dbReference type="GO" id="GO:0004252">
    <property type="term" value="F:serine-type endopeptidase activity"/>
    <property type="evidence" value="ECO:0007669"/>
    <property type="project" value="UniProtKB-EC"/>
</dbReference>
<evidence type="ECO:0000313" key="11">
    <source>
        <dbReference type="Proteomes" id="UP000000311"/>
    </source>
</evidence>
<dbReference type="InterPro" id="IPR001314">
    <property type="entry name" value="Peptidase_S1A"/>
</dbReference>
<dbReference type="PRINTS" id="PR00722">
    <property type="entry name" value="CHYMOTRYPSIN"/>
</dbReference>
<dbReference type="PANTHER" id="PTHR24276:SF98">
    <property type="entry name" value="FI18310P1-RELATED"/>
    <property type="match status" value="1"/>
</dbReference>
<keyword evidence="3" id="KW-0964">Secreted</keyword>
<dbReference type="PROSITE" id="PS00134">
    <property type="entry name" value="TRYPSIN_HIS"/>
    <property type="match status" value="1"/>
</dbReference>
<sequence>MYACYYQITAISRYESRIINGKDVAPGEIPYQVSLQTKRSSHICGGSILNEYYVITAAHCVENKIPADLVIIADTVNLNRPGPQHAIKQIISHEKYDPHNSWLNDIALLKMFSPFRPSRNIGFVTLPEQDEAIQEGIMARVSGFGITKNGLRSKILQQATIYITSQEYCKDMYNKVLSDIYDTQICANDPNKRRGACKSDSGGPLIVNGKLVGIVSWAKGCALTEYPTVYTRVSLYIDWIEKNIV</sequence>